<evidence type="ECO:0000313" key="1">
    <source>
        <dbReference type="EMBL" id="KAH7918945.1"/>
    </source>
</evidence>
<protein>
    <submittedName>
        <fullName evidence="1">Uncharacterized protein</fullName>
    </submittedName>
</protein>
<accession>A0ACB8AZI8</accession>
<evidence type="ECO:0000313" key="2">
    <source>
        <dbReference type="Proteomes" id="UP000790709"/>
    </source>
</evidence>
<gene>
    <name evidence="1" type="ORF">BV22DRAFT_1041330</name>
</gene>
<reference evidence="1" key="1">
    <citation type="journal article" date="2021" name="New Phytol.">
        <title>Evolutionary innovations through gain and loss of genes in the ectomycorrhizal Boletales.</title>
        <authorList>
            <person name="Wu G."/>
            <person name="Miyauchi S."/>
            <person name="Morin E."/>
            <person name="Kuo A."/>
            <person name="Drula E."/>
            <person name="Varga T."/>
            <person name="Kohler A."/>
            <person name="Feng B."/>
            <person name="Cao Y."/>
            <person name="Lipzen A."/>
            <person name="Daum C."/>
            <person name="Hundley H."/>
            <person name="Pangilinan J."/>
            <person name="Johnson J."/>
            <person name="Barry K."/>
            <person name="LaButti K."/>
            <person name="Ng V."/>
            <person name="Ahrendt S."/>
            <person name="Min B."/>
            <person name="Choi I.G."/>
            <person name="Park H."/>
            <person name="Plett J.M."/>
            <person name="Magnuson J."/>
            <person name="Spatafora J.W."/>
            <person name="Nagy L.G."/>
            <person name="Henrissat B."/>
            <person name="Grigoriev I.V."/>
            <person name="Yang Z.L."/>
            <person name="Xu J."/>
            <person name="Martin F.M."/>
        </authorList>
    </citation>
    <scope>NUCLEOTIDE SEQUENCE</scope>
    <source>
        <strain evidence="1">KUC20120723A-06</strain>
    </source>
</reference>
<sequence length="2289" mass="253365">MADGGLLSVSTPNTSRGGLSLKISDDNADDGSDRTLSADADLHTPTSDSFHSMPDARNDDSDDDLYGPVYLNPPAASKGKARANFPINSLAVKKPVYADAISLQGTVVSAISGNTTMPPQPEDLDLSHSIKGMYRILDLISEQGSGGLVDKIIIAQDSLQAFINTVSPGAYVSLTKVDFKVLDRLIVKPVGIYGSKDEIVRFLSSINAVDRSVAQKLLVSDDSSEVTGPTLRSGLYIVRPSSSSGSTEQLYVVYWPEETTWHDTTASTVRRNRVTFMRYLMKICDQVVALISSSHAQSIVWNEEQLDDASLDVDNDETDRLFTFEVAKTNEQEESVTVRQGFQTNSQKIAVTEPPSDSSIDPALFTPRLLFGETAQGFMTAQFHPARLIAERFVSRSYSPLQIGNLVKSDALRINENLDAGALNTLVTKLGLKNRFLEACRKWEYDRNTVHNTSEARAVTEGKAIAEKLRSESEQLDRAIHEELVDVLIKNFPSLNRDKFRFSPSNGGSSDSSKKAFEPLSRIVTLYPAIGDLFTKTLRGSDLERVGTSEFRDQKDRIAIIDHLLRHYCKDWQERKRAELVHLVLHENMFQMRNAVTAMGRVSVPDDKGKAKSGFFPKLGSFVFGTGDRTGMENAFKEAQDAAARINESRFVATLDSIASRHPIVKTEVTALKQMVYSHFEKQLLKLRKKLTPTALTIQEDECMARCKRQAVSDEEQEQRDLRRGLIRKINHLSKAAAHTYTLCIDSIEEPGPTHYGYSPAYYRVSGSRESLDQPSLIFTVHLLNITTQDHHDLQLDPAFIPTPRCGVSHTFRLPIGHSITHAQLLEGERILLVVIDRIGNLLIYLERLAAIDSAIERGRNKTFHRDKIGQDFLLAFDESKGMLAVCASTKLQLHIFVFDDGRGSMQAVGSAINLVPWYNDEIAICQACFVCGSEELLLVDSSAQARIFSLVTMQFRPAALHLNQIPSSIYSSPDGSCLLVSHVQDSKSSITAYHWGTFGSTEGIALDIPDLAFDDKLVLTSLVNRTSVHLVKLDPRVHLCQSFALDITRKVTEFMFKEKGSRASSSRNSALTAHNCLIDCHAEVWTRFPVLPAVQRETISSSSKRFQKTLAFVTDRNHHLFAPHFTEMIHTFERTTRKPTGDQLKTITVSAVPFDVFAAELAADSDWRVSQFRGGEWLVDLLCLIPIHIAITKENRFVPLKDGVSSSELEKSLLGAEVSRIVDSLSFGWYESLFQSYMASKPVKVVSSMGEQSVGKSFALNHLVDTSFAGSAMRTTEGVWMSVTPTQDALIVALDFEGVHSIERSAQEDTLLVLFNTAISNLVLFRNNFALSRDITGLFQSFQSSSTVLDPKANPMLFQSTLVIIIKDVVDSDKAEIAREFSLKFQKIVQEEQESNFITRLHAGKLNIIPWPVIESKEFYKLFPTLKRRLDQQVVTHRAAGEFLYTMKTLMAKLKANDWGAISQTMATHRAQLLLSILPNALAFGLSEVTPEPEPLKNLDTDVTVAAPDTDSHFSLATGGAHQSEARESALAALREDWDQYHSRQMLPDAEWAEALSLHLESLVDMRIDHVREWVASNLSRFQSGHASIEELRRTLESATVDLKTNVQLCRMQCADCYLLCVQSRLHEGQHDCRTSHQCIHTCDFCDDPQGERKLCSMSAGHAGAHICVVNAHLCGEPCMHAGKKGCLDECSKVIGHTDEEHLCAASIHACGEPCALSNIQLSNGDFYSCTGTCRIPSDVDHSQHQCDARLCDISCQLCKRLCSHEDHFHGLDTGAVHLCGQEHTCTALCSVPGICEIDTAPHSIEATFAGRHETFQYTKYSQVAKRLKCIKPIPSGALTHKGAHNHSMDKTVVHLCEMKCDNCGYFCTLPLGHPQQEHETRHGSMSQTRWAVDGADDTSLEIEGRKFSSNDEGAPMMCNLVCQAMGRHVHIDYCRADDPAACTGNEHIQHIYKRMVPNPDRHKDAVTHSMFWRRSGFKDPYSRDEQANFAKCDAMCAGPEHTVAGGGPGQPSYCTLPLFHAPSDPNSAPAGLGYVSNDGHLFSCKNPVVMQQAFHVVFVIDRSGSMACTDRRPLANTPVSNRIIQRADNRFGAVVSSLHSFWSARHAAVAGSQQGARRDAYSVVLFDHTIVDAIVNDFTSSPDELLDAVLQFQADGGTNFTAAIQRTQGIMEQNWSTERTPVVIFLSDGECHIADQTLQDLCRTAIRLGKPLSFHAVSFGPDSSSMYLRRMADIALEAQNNAPHDPLAPAAATVLSSYSQALDTVQLAETFLGIAESLRKPRGSLLR</sequence>
<dbReference type="EMBL" id="MU266713">
    <property type="protein sequence ID" value="KAH7918945.1"/>
    <property type="molecule type" value="Genomic_DNA"/>
</dbReference>
<organism evidence="1 2">
    <name type="scientific">Leucogyrophana mollusca</name>
    <dbReference type="NCBI Taxonomy" id="85980"/>
    <lineage>
        <taxon>Eukaryota</taxon>
        <taxon>Fungi</taxon>
        <taxon>Dikarya</taxon>
        <taxon>Basidiomycota</taxon>
        <taxon>Agaricomycotina</taxon>
        <taxon>Agaricomycetes</taxon>
        <taxon>Agaricomycetidae</taxon>
        <taxon>Boletales</taxon>
        <taxon>Boletales incertae sedis</taxon>
        <taxon>Leucogyrophana</taxon>
    </lineage>
</organism>
<dbReference type="Proteomes" id="UP000790709">
    <property type="component" value="Unassembled WGS sequence"/>
</dbReference>
<proteinExistence type="predicted"/>
<comment type="caution">
    <text evidence="1">The sequence shown here is derived from an EMBL/GenBank/DDBJ whole genome shotgun (WGS) entry which is preliminary data.</text>
</comment>
<name>A0ACB8AZI8_9AGAM</name>
<keyword evidence="2" id="KW-1185">Reference proteome</keyword>